<dbReference type="PANTHER" id="PTHR31011">
    <property type="entry name" value="PROTEIN STB2-RELATED"/>
    <property type="match status" value="1"/>
</dbReference>
<dbReference type="Proteomes" id="UP000799436">
    <property type="component" value="Unassembled WGS sequence"/>
</dbReference>
<feature type="compositionally biased region" description="Polar residues" evidence="1">
    <location>
        <begin position="934"/>
        <end position="966"/>
    </location>
</feature>
<organism evidence="3 4">
    <name type="scientific">Teratosphaeria nubilosa</name>
    <dbReference type="NCBI Taxonomy" id="161662"/>
    <lineage>
        <taxon>Eukaryota</taxon>
        <taxon>Fungi</taxon>
        <taxon>Dikarya</taxon>
        <taxon>Ascomycota</taxon>
        <taxon>Pezizomycotina</taxon>
        <taxon>Dothideomycetes</taxon>
        <taxon>Dothideomycetidae</taxon>
        <taxon>Mycosphaerellales</taxon>
        <taxon>Teratosphaeriaceae</taxon>
        <taxon>Teratosphaeria</taxon>
    </lineage>
</organism>
<feature type="region of interest" description="Disordered" evidence="1">
    <location>
        <begin position="433"/>
        <end position="512"/>
    </location>
</feature>
<evidence type="ECO:0000256" key="1">
    <source>
        <dbReference type="SAM" id="MobiDB-lite"/>
    </source>
</evidence>
<dbReference type="InterPro" id="IPR038919">
    <property type="entry name" value="STB2/STB2"/>
</dbReference>
<name>A0A6G1LC42_9PEZI</name>
<feature type="region of interest" description="Disordered" evidence="1">
    <location>
        <begin position="1"/>
        <end position="30"/>
    </location>
</feature>
<feature type="domain" description="STB6-like N-terminal" evidence="2">
    <location>
        <begin position="61"/>
        <end position="200"/>
    </location>
</feature>
<dbReference type="EMBL" id="ML995827">
    <property type="protein sequence ID" value="KAF2770200.1"/>
    <property type="molecule type" value="Genomic_DNA"/>
</dbReference>
<gene>
    <name evidence="3" type="ORF">EJ03DRAFT_335640</name>
</gene>
<dbReference type="Pfam" id="PF25995">
    <property type="entry name" value="STB6_N"/>
    <property type="match status" value="1"/>
</dbReference>
<feature type="region of interest" description="Disordered" evidence="1">
    <location>
        <begin position="934"/>
        <end position="977"/>
    </location>
</feature>
<evidence type="ECO:0000313" key="4">
    <source>
        <dbReference type="Proteomes" id="UP000799436"/>
    </source>
</evidence>
<reference evidence="3" key="1">
    <citation type="journal article" date="2020" name="Stud. Mycol.">
        <title>101 Dothideomycetes genomes: a test case for predicting lifestyles and emergence of pathogens.</title>
        <authorList>
            <person name="Haridas S."/>
            <person name="Albert R."/>
            <person name="Binder M."/>
            <person name="Bloem J."/>
            <person name="Labutti K."/>
            <person name="Salamov A."/>
            <person name="Andreopoulos B."/>
            <person name="Baker S."/>
            <person name="Barry K."/>
            <person name="Bills G."/>
            <person name="Bluhm B."/>
            <person name="Cannon C."/>
            <person name="Castanera R."/>
            <person name="Culley D."/>
            <person name="Daum C."/>
            <person name="Ezra D."/>
            <person name="Gonzalez J."/>
            <person name="Henrissat B."/>
            <person name="Kuo A."/>
            <person name="Liang C."/>
            <person name="Lipzen A."/>
            <person name="Lutzoni F."/>
            <person name="Magnuson J."/>
            <person name="Mondo S."/>
            <person name="Nolan M."/>
            <person name="Ohm R."/>
            <person name="Pangilinan J."/>
            <person name="Park H.-J."/>
            <person name="Ramirez L."/>
            <person name="Alfaro M."/>
            <person name="Sun H."/>
            <person name="Tritt A."/>
            <person name="Yoshinaga Y."/>
            <person name="Zwiers L.-H."/>
            <person name="Turgeon B."/>
            <person name="Goodwin S."/>
            <person name="Spatafora J."/>
            <person name="Crous P."/>
            <person name="Grigoriev I."/>
        </authorList>
    </citation>
    <scope>NUCLEOTIDE SEQUENCE</scope>
    <source>
        <strain evidence="3">CBS 116005</strain>
    </source>
</reference>
<proteinExistence type="predicted"/>
<feature type="compositionally biased region" description="Basic and acidic residues" evidence="1">
    <location>
        <begin position="441"/>
        <end position="455"/>
    </location>
</feature>
<feature type="compositionally biased region" description="Polar residues" evidence="1">
    <location>
        <begin position="544"/>
        <end position="554"/>
    </location>
</feature>
<dbReference type="InterPro" id="IPR059025">
    <property type="entry name" value="STB6_N"/>
</dbReference>
<dbReference type="OrthoDB" id="19806at2759"/>
<evidence type="ECO:0000259" key="2">
    <source>
        <dbReference type="Pfam" id="PF25995"/>
    </source>
</evidence>
<accession>A0A6G1LC42</accession>
<feature type="compositionally biased region" description="Low complexity" evidence="1">
    <location>
        <begin position="572"/>
        <end position="586"/>
    </location>
</feature>
<feature type="compositionally biased region" description="Polar residues" evidence="1">
    <location>
        <begin position="16"/>
        <end position="30"/>
    </location>
</feature>
<sequence length="1068" mass="118137">MTSKSSLDGQIPHPRQSISGPRPSNAQRPITRKNTLLADLDATPEGSRDHVQDVAVKPGHQRFVLTDPVAFRYLEEDASTIVLERRRELHGYECYVVEQWTTSRTHPTFVITTYTGDPSHTVIVGVLSVPTNERTWSPRLRVYFKALNQFHARRRQTPLGILMVTDLSGLPSSLTVIPVPDGDLRKHRFDFFVNENLKRLGCSGRIGLAMTPPVGATIAKFHQLYRTSEKNDIYKSVIELVKLCQSALMLFDKLEIDYADGLLCDVTERAINDWWVEVGSEYYNAEPHDGILGPTTVAALLGLFMGARNRLHAVGAPVAKDAFDVEATKRGIGHFQKSQRIARTRRLDRPTLTRLHKATQRAAEHGGWTMPKVLKNTAAELSGKGGEMVMDAVGRRDKAGIAEIETCEIDRFVQLLYGDRPKWLWFGKPLKKTRRQGVPGSRDHKNESHKERPESKGALNEGLVFKPDENGGFQWTARKSTADGMPAQAGRQSMDLYTGNGGSETDSEDNDHFGMFRRATGLKNEAKSGLGKFKGAVGLKIHQRSQASVDNDSPVTPVDEASPAKSPLRRAQSSPNTSPSSPQSPTIAEALQQRSKESAAGKIDATSLAEQAEERITPVGPKAPEPKAQPNEKLGPISETAGSSTSNRMSKESLAPPSYREGGDSDQASAAGGTVTAEASIAGSIYNGFELNEVLPTGPETEAPVPNLPKRTVSFSQWIHTRLEDKNDELYPRHLSFSLAEESILTWTPPTSPSDEDQEATHNDPFSALATESLTAKESKRILSALTSLHTTTYPWTTHHLHTLDALLAQLSSDEKALEELHAPRIERVNHMTAHSEGFLREQRERFEEGVQEIETLGSKLQYEVDGLRSRVEDVEAGVGDFEKGVSRVEERVGELERSGKPHITIFHKLAHDMVHLREHFAIILLARRTSAQTTEQNRPQTPTLAIGSTSSGMASTLAPRSTNSRPQRHRSLSSQEVRVSAGPLTWVPYWSALDDPLPRWITDSDTIKPSKPLASEHGFQIEYDALNWKLFADLKDVVRKLWSASGGGDASAGPFTQVWKRQLRKCR</sequence>
<dbReference type="PANTHER" id="PTHR31011:SF2">
    <property type="entry name" value="PROTEIN STB2-RELATED"/>
    <property type="match status" value="1"/>
</dbReference>
<protein>
    <recommendedName>
        <fullName evidence="2">STB6-like N-terminal domain-containing protein</fullName>
    </recommendedName>
</protein>
<dbReference type="GO" id="GO:0070822">
    <property type="term" value="C:Sin3-type complex"/>
    <property type="evidence" value="ECO:0007669"/>
    <property type="project" value="TreeGrafter"/>
</dbReference>
<evidence type="ECO:0000313" key="3">
    <source>
        <dbReference type="EMBL" id="KAF2770200.1"/>
    </source>
</evidence>
<feature type="region of interest" description="Disordered" evidence="1">
    <location>
        <begin position="544"/>
        <end position="673"/>
    </location>
</feature>
<keyword evidence="4" id="KW-1185">Reference proteome</keyword>
<dbReference type="AlphaFoldDB" id="A0A6G1LC42"/>